<evidence type="ECO:0000313" key="3">
    <source>
        <dbReference type="Proteomes" id="UP000824260"/>
    </source>
</evidence>
<accession>A0A9D1CX86</accession>
<comment type="caution">
    <text evidence="2">The sequence shown here is derived from an EMBL/GenBank/DDBJ whole genome shotgun (WGS) entry which is preliminary data.</text>
</comment>
<dbReference type="EMBL" id="DVFZ01000043">
    <property type="protein sequence ID" value="HIQ82280.1"/>
    <property type="molecule type" value="Genomic_DNA"/>
</dbReference>
<dbReference type="Proteomes" id="UP000824260">
    <property type="component" value="Unassembled WGS sequence"/>
</dbReference>
<comment type="similarity">
    <text evidence="1">Belongs to the phD/YefM antitoxin family.</text>
</comment>
<dbReference type="AlphaFoldDB" id="A0A9D1CX86"/>
<name>A0A9D1CX86_9FIRM</name>
<evidence type="ECO:0000313" key="2">
    <source>
        <dbReference type="EMBL" id="HIQ82280.1"/>
    </source>
</evidence>
<gene>
    <name evidence="2" type="ORF">IAA52_04180</name>
</gene>
<dbReference type="SUPFAM" id="SSF143120">
    <property type="entry name" value="YefM-like"/>
    <property type="match status" value="1"/>
</dbReference>
<reference evidence="2" key="2">
    <citation type="journal article" date="2021" name="PeerJ">
        <title>Extensive microbial diversity within the chicken gut microbiome revealed by metagenomics and culture.</title>
        <authorList>
            <person name="Gilroy R."/>
            <person name="Ravi A."/>
            <person name="Getino M."/>
            <person name="Pursley I."/>
            <person name="Horton D.L."/>
            <person name="Alikhan N.F."/>
            <person name="Baker D."/>
            <person name="Gharbi K."/>
            <person name="Hall N."/>
            <person name="Watson M."/>
            <person name="Adriaenssens E.M."/>
            <person name="Foster-Nyarko E."/>
            <person name="Jarju S."/>
            <person name="Secka A."/>
            <person name="Antonio M."/>
            <person name="Oren A."/>
            <person name="Chaudhuri R.R."/>
            <person name="La Ragione R."/>
            <person name="Hildebrand F."/>
            <person name="Pallen M.J."/>
        </authorList>
    </citation>
    <scope>NUCLEOTIDE SEQUENCE</scope>
    <source>
        <strain evidence="2">ChiSjej6B24-2974</strain>
    </source>
</reference>
<evidence type="ECO:0000256" key="1">
    <source>
        <dbReference type="ARBA" id="ARBA00009981"/>
    </source>
</evidence>
<dbReference type="InterPro" id="IPR036165">
    <property type="entry name" value="YefM-like_sf"/>
</dbReference>
<protein>
    <submittedName>
        <fullName evidence="2">Type II toxin-antitoxin system prevent-host-death family antitoxin</fullName>
    </submittedName>
</protein>
<proteinExistence type="inferred from homology"/>
<organism evidence="2 3">
    <name type="scientific">Candidatus Pullichristensenella stercorigallinarum</name>
    <dbReference type="NCBI Taxonomy" id="2840909"/>
    <lineage>
        <taxon>Bacteria</taxon>
        <taxon>Bacillati</taxon>
        <taxon>Bacillota</taxon>
        <taxon>Clostridia</taxon>
        <taxon>Candidatus Pullichristensenella</taxon>
    </lineage>
</organism>
<reference evidence="2" key="1">
    <citation type="submission" date="2020-10" db="EMBL/GenBank/DDBJ databases">
        <authorList>
            <person name="Gilroy R."/>
        </authorList>
    </citation>
    <scope>NUCLEOTIDE SEQUENCE</scope>
    <source>
        <strain evidence="2">ChiSjej6B24-2974</strain>
    </source>
</reference>
<sequence length="72" mass="8036">MQITATELKMNMGKYLSMASRQDIFITKNGQRIAKLTNPSPDRVAMLDSLVGIAKAENVSLEDIKRERLANV</sequence>